<reference evidence="21" key="1">
    <citation type="submission" date="2025-08" db="UniProtKB">
        <authorList>
            <consortium name="RefSeq"/>
        </authorList>
    </citation>
    <scope>IDENTIFICATION</scope>
    <source>
        <tissue evidence="21">Whole sample</tissue>
    </source>
</reference>
<dbReference type="SUPFAM" id="SSF49723">
    <property type="entry name" value="Lipase/lipooxygenase domain (PLAT/LH2 domain)"/>
    <property type="match status" value="1"/>
</dbReference>
<evidence type="ECO:0000256" key="3">
    <source>
        <dbReference type="ARBA" id="ARBA00007200"/>
    </source>
</evidence>
<dbReference type="SUPFAM" id="SSF49785">
    <property type="entry name" value="Galactose-binding domain-like"/>
    <property type="match status" value="1"/>
</dbReference>
<dbReference type="InterPro" id="IPR046791">
    <property type="entry name" value="Polycystin_dom"/>
</dbReference>
<dbReference type="PROSITE" id="PS50095">
    <property type="entry name" value="PLAT"/>
    <property type="match status" value="1"/>
</dbReference>
<keyword evidence="12" id="KW-0106">Calcium</keyword>
<feature type="transmembrane region" description="Helical" evidence="15">
    <location>
        <begin position="2346"/>
        <end position="2368"/>
    </location>
</feature>
<dbReference type="PROSITE" id="PS50022">
    <property type="entry name" value="FA58C_3"/>
    <property type="match status" value="1"/>
</dbReference>
<dbReference type="PANTHER" id="PTHR10877:SF194">
    <property type="entry name" value="LOCATION OF VULVA DEFECTIVE 1"/>
    <property type="match status" value="1"/>
</dbReference>
<comment type="similarity">
    <text evidence="3">Belongs to the polycystin family.</text>
</comment>
<dbReference type="GO" id="GO:0050982">
    <property type="term" value="P:detection of mechanical stimulus"/>
    <property type="evidence" value="ECO:0007669"/>
    <property type="project" value="TreeGrafter"/>
</dbReference>
<dbReference type="PRINTS" id="PR01433">
    <property type="entry name" value="POLYCYSTIN2"/>
</dbReference>
<keyword evidence="12" id="KW-0407">Ion channel</keyword>
<keyword evidence="11" id="KW-0966">Cell projection</keyword>
<dbReference type="Pfam" id="PF01477">
    <property type="entry name" value="PLAT"/>
    <property type="match status" value="1"/>
</dbReference>
<evidence type="ECO:0000256" key="7">
    <source>
        <dbReference type="ARBA" id="ARBA00022989"/>
    </source>
</evidence>
<name>A0A8B8CLY5_CRAVI</name>
<evidence type="ECO:0000256" key="10">
    <source>
        <dbReference type="ARBA" id="ARBA00023180"/>
    </source>
</evidence>
<dbReference type="SUPFAM" id="SSF49299">
    <property type="entry name" value="PKD domain"/>
    <property type="match status" value="1"/>
</dbReference>
<gene>
    <name evidence="21" type="primary">LOC111119477</name>
</gene>
<proteinExistence type="inferred from homology"/>
<dbReference type="GeneID" id="111119477"/>
<dbReference type="GO" id="GO:0005262">
    <property type="term" value="F:calcium channel activity"/>
    <property type="evidence" value="ECO:0007669"/>
    <property type="project" value="UniProtKB-KW"/>
</dbReference>
<evidence type="ECO:0000256" key="1">
    <source>
        <dbReference type="ARBA" id="ARBA00004138"/>
    </source>
</evidence>
<keyword evidence="10" id="KW-0325">Glycoprotein</keyword>
<feature type="transmembrane region" description="Helical" evidence="15">
    <location>
        <begin position="2818"/>
        <end position="2844"/>
    </location>
</feature>
<dbReference type="InterPro" id="IPR000421">
    <property type="entry name" value="FA58C"/>
</dbReference>
<evidence type="ECO:0000256" key="5">
    <source>
        <dbReference type="ARBA" id="ARBA00022692"/>
    </source>
</evidence>
<feature type="signal peptide" evidence="16">
    <location>
        <begin position="1"/>
        <end position="24"/>
    </location>
</feature>
<dbReference type="GO" id="GO:0005886">
    <property type="term" value="C:plasma membrane"/>
    <property type="evidence" value="ECO:0007669"/>
    <property type="project" value="UniProtKB-SubCell"/>
</dbReference>
<keyword evidence="4" id="KW-1003">Cell membrane</keyword>
<feature type="domain" description="PLAT" evidence="19">
    <location>
        <begin position="2061"/>
        <end position="2180"/>
    </location>
</feature>
<feature type="transmembrane region" description="Helical" evidence="15">
    <location>
        <begin position="2388"/>
        <end position="2411"/>
    </location>
</feature>
<evidence type="ECO:0000256" key="2">
    <source>
        <dbReference type="ARBA" id="ARBA00004651"/>
    </source>
</evidence>
<feature type="transmembrane region" description="Helical" evidence="15">
    <location>
        <begin position="2864"/>
        <end position="2886"/>
    </location>
</feature>
<dbReference type="InterPro" id="IPR035986">
    <property type="entry name" value="PKD_dom_sf"/>
</dbReference>
<feature type="binding site" evidence="12">
    <location>
        <position position="3033"/>
    </location>
    <ligand>
        <name>Ca(2+)</name>
        <dbReference type="ChEBI" id="CHEBI:29108"/>
        <label>2</label>
    </ligand>
</feature>
<keyword evidence="20" id="KW-1185">Reference proteome</keyword>
<dbReference type="OrthoDB" id="10039908at2759"/>
<evidence type="ECO:0000259" key="18">
    <source>
        <dbReference type="PROSITE" id="PS50093"/>
    </source>
</evidence>
<feature type="transmembrane region" description="Helical" evidence="15">
    <location>
        <begin position="2731"/>
        <end position="2755"/>
    </location>
</feature>
<feature type="transmembrane region" description="Helical" evidence="15">
    <location>
        <begin position="2477"/>
        <end position="2497"/>
    </location>
</feature>
<keyword evidence="12" id="KW-0109">Calcium transport</keyword>
<dbReference type="Gene3D" id="2.60.40.10">
    <property type="entry name" value="Immunoglobulins"/>
    <property type="match status" value="1"/>
</dbReference>
<protein>
    <submittedName>
        <fullName evidence="21">Uncharacterized protein LOC111119477</fullName>
    </submittedName>
</protein>
<comment type="subcellular location">
    <subcellularLocation>
        <location evidence="2">Cell membrane</location>
        <topology evidence="2">Multi-pass membrane protein</topology>
    </subcellularLocation>
    <subcellularLocation>
        <location evidence="1">Cell projection</location>
        <location evidence="1">Cilium</location>
    </subcellularLocation>
</comment>
<evidence type="ECO:0000256" key="8">
    <source>
        <dbReference type="ARBA" id="ARBA00023069"/>
    </source>
</evidence>
<evidence type="ECO:0000256" key="9">
    <source>
        <dbReference type="ARBA" id="ARBA00023136"/>
    </source>
</evidence>
<evidence type="ECO:0000256" key="4">
    <source>
        <dbReference type="ARBA" id="ARBA00022475"/>
    </source>
</evidence>
<evidence type="ECO:0000256" key="12">
    <source>
        <dbReference type="PIRSR" id="PIRSR603915-1"/>
    </source>
</evidence>
<feature type="transmembrane region" description="Helical" evidence="15">
    <location>
        <begin position="2265"/>
        <end position="2288"/>
    </location>
</feature>
<keyword evidence="6 16" id="KW-0732">Signal</keyword>
<keyword evidence="12" id="KW-0813">Transport</keyword>
<dbReference type="Pfam" id="PF02010">
    <property type="entry name" value="REJ"/>
    <property type="match status" value="1"/>
</dbReference>
<organism evidence="20 21">
    <name type="scientific">Crassostrea virginica</name>
    <name type="common">Eastern oyster</name>
    <dbReference type="NCBI Taxonomy" id="6565"/>
    <lineage>
        <taxon>Eukaryota</taxon>
        <taxon>Metazoa</taxon>
        <taxon>Spiralia</taxon>
        <taxon>Lophotrochozoa</taxon>
        <taxon>Mollusca</taxon>
        <taxon>Bivalvia</taxon>
        <taxon>Autobranchia</taxon>
        <taxon>Pteriomorphia</taxon>
        <taxon>Ostreida</taxon>
        <taxon>Ostreoidea</taxon>
        <taxon>Ostreidae</taxon>
        <taxon>Crassostrea</taxon>
    </lineage>
</organism>
<keyword evidence="5 15" id="KW-0812">Transmembrane</keyword>
<evidence type="ECO:0000313" key="20">
    <source>
        <dbReference type="Proteomes" id="UP000694844"/>
    </source>
</evidence>
<evidence type="ECO:0000313" key="21">
    <source>
        <dbReference type="RefSeq" id="XP_022315381.1"/>
    </source>
</evidence>
<dbReference type="Gene3D" id="2.60.60.20">
    <property type="entry name" value="PLAT/LH2 domain"/>
    <property type="match status" value="1"/>
</dbReference>
<dbReference type="Gene3D" id="2.60.120.260">
    <property type="entry name" value="Galactose-binding domain-like"/>
    <property type="match status" value="1"/>
</dbReference>
<dbReference type="InterPro" id="IPR003915">
    <property type="entry name" value="PKD_2"/>
</dbReference>
<dbReference type="InterPro" id="IPR051223">
    <property type="entry name" value="Polycystin"/>
</dbReference>
<keyword evidence="8" id="KW-0969">Cilium</keyword>
<feature type="region of interest" description="Disordered" evidence="14">
    <location>
        <begin position="2294"/>
        <end position="2324"/>
    </location>
</feature>
<dbReference type="InterPro" id="IPR013783">
    <property type="entry name" value="Ig-like_fold"/>
</dbReference>
<feature type="transmembrane region" description="Helical" evidence="15">
    <location>
        <begin position="2927"/>
        <end position="2950"/>
    </location>
</feature>
<keyword evidence="7 15" id="KW-1133">Transmembrane helix</keyword>
<feature type="transmembrane region" description="Helical" evidence="15">
    <location>
        <begin position="2776"/>
        <end position="2798"/>
    </location>
</feature>
<evidence type="ECO:0000256" key="16">
    <source>
        <dbReference type="SAM" id="SignalP"/>
    </source>
</evidence>
<dbReference type="InterPro" id="IPR008979">
    <property type="entry name" value="Galactose-bd-like_sf"/>
</dbReference>
<evidence type="ECO:0000259" key="19">
    <source>
        <dbReference type="PROSITE" id="PS50095"/>
    </source>
</evidence>
<evidence type="ECO:0000256" key="11">
    <source>
        <dbReference type="ARBA" id="ARBA00023273"/>
    </source>
</evidence>
<feature type="transmembrane region" description="Helical" evidence="15">
    <location>
        <begin position="2226"/>
        <end position="2245"/>
    </location>
</feature>
<feature type="compositionally biased region" description="Basic and acidic residues" evidence="14">
    <location>
        <begin position="2304"/>
        <end position="2315"/>
    </location>
</feature>
<evidence type="ECO:0000259" key="17">
    <source>
        <dbReference type="PROSITE" id="PS50022"/>
    </source>
</evidence>
<dbReference type="Pfam" id="PF20519">
    <property type="entry name" value="Polycystin_dom"/>
    <property type="match status" value="1"/>
</dbReference>
<evidence type="ECO:0000256" key="15">
    <source>
        <dbReference type="SAM" id="Phobius"/>
    </source>
</evidence>
<dbReference type="InterPro" id="IPR036392">
    <property type="entry name" value="PLAT/LH2_dom_sf"/>
</dbReference>
<dbReference type="Proteomes" id="UP000694844">
    <property type="component" value="Chromosome 2"/>
</dbReference>
<keyword evidence="12" id="KW-0107">Calcium channel</keyword>
<dbReference type="InterPro" id="IPR001024">
    <property type="entry name" value="PLAT/LH2_dom"/>
</dbReference>
<feature type="domain" description="PKD" evidence="18">
    <location>
        <begin position="693"/>
        <end position="734"/>
    </location>
</feature>
<dbReference type="Pfam" id="PF08016">
    <property type="entry name" value="PKD_channel"/>
    <property type="match status" value="1"/>
</dbReference>
<keyword evidence="9 15" id="KW-0472">Membrane</keyword>
<dbReference type="InterPro" id="IPR002859">
    <property type="entry name" value="PKD/REJ-like"/>
</dbReference>
<evidence type="ECO:0000256" key="13">
    <source>
        <dbReference type="PROSITE-ProRule" id="PRU00152"/>
    </source>
</evidence>
<sequence>MGGVLFRTVALCALLSITTRIISGCNVDILEALADSAFSASSEASSAYKIKNSNAEYWTPDVNDTEHFVQATFPQPHKFVSLTLTGGTTAYEIQCSYDGVIWETQVSSSSAYTFSPPLYGLYFRVVPTACSGSCSVKAELIGCDCSTDGSITTGSVSYLEPTNLVDNFVTLDLGSTKTINFQVQSAGSDLSVVAYLDTNKTVTSSFASTAASVTLQSSLFPALGTYLLRTEVQSCKGSGRNKDLIVYHEEAITGLNVQSAWGLYIPIKEPADLFVSLTTGSNVEIEWMIDNNITTCIDSYKGSVRSVAKTFTFDEMRTYKVTVFVRNGITSTYKTINIMGIRRPVNFVVETVPGLYQTRDVFNVTVFNSMAAEELISMGDVYIEILYGNGQNDTYLLKPWYDRIASVNGSTAGKDLVCQYLIQGNYTLVTKIRNQVGYQLFNFTFYAWDELNMTLNASSFSTIGIGSTFQFLDPPNAGFRYTVEYGNGNSTTTTDDIYYSDYSVQPWVYDFLVPGRYSVILIAWNPFYALIQTFDIIAQHPIPAMEMTPTGGDFPIDDGLAIFYVTMTDNKPSPTNVTCNFDFQNAVYNDQPTSFQYGTPLTKEYTYTVNGKSQNKAIIFFCRNLVSSWTGTANVTIRDFDIKDFIVNHPPEVPMNMTLKGNATELLPFGEIGSVPVNVTFSAQLYQMNYVPPRVQFEWDFGDGSPTVALVNPTFNQTHEFKDRGIFTGILKITYESDEQEILFEIKMGVANFSADKYEGSPAKDVFTFTAKDLLGTATYQMDLKISQVTLTATAGAPVSTTKIYPYRGQYLPVAIASNGTVTEILYLPFHVGIDYVFEGINMTVPSELELPPGKAVFIFGVPNGADPVLDIRCEFISGDRIDKAIHAKSKNLTDGDPIIYNYQYLTLGFHFFQLLCKNFAHTYENNTIILVQNECFSINGIFDRQYSNRTTPMIVLTSKDIDLASRMLVYCPERGPNYDWTFYNVTGMDEDVYEYTPVFKPTGSVRFAKGSVPAGLYKISLNVTLDGTWMQEYTFVKFEKPKPYAYIVRGAKYVASYSYKVITLDAKTESFDVQLGYGYNEELTYTWYCNREQSKDIIELDEIFNGKGGQNYYITFGPGLTSNCKHLLGSVDHFETNSTSNVTSNNTSSDSSEAGIQKLPLDAANVGFIINVVVKKDEMESYFTQLIQVVSTIPHDINIVCSMNCLEKYAVTSPLSLAAVCNDCTADAILEYEWKLQQYKNGTYEDIPSLINMTVTPINEAFITLKANQLNPGERYSLSVNITSNEKDPTLAVWDIMVNFPPYNGSCTSSPKSGNASTSSFSVTCVNWKDEGVYPDRNPTRDPTLNEPLVYEYVAYIPELVGSNKIYPGVVPLFRGSESTATELPLPVGSETLDYTIEIEVRIYDRYGDYAVFRNADTQVKVVPDTSMVPVDLQDTANLDNLFSVFDRNFTITDAGGNSMAVVRLVQSTVSIYQSAHLKANGSVTSTSDLFSGVVDLDHVVQEIPVQPVQEQLIQRTRQFTDILLNATTQTPATSDSPMSAANARQVARSFESCVSNPIAVDDASLETVAKGTRVLMDNIWQVSTNKPFPVEEMQNIQDSATSVLGALSSLVDMLVPSELTDMEEDLTLTAILADITDAEYYAEENTNFANMTADEKTALAESVLQLKKKHRETQEKKARTARNTGGNIGAAIKDSLLAKSKIVQVGAGTDIVSTDQIHLSVQKEKREQLLNKTLKRRDTGLELDAETLNNSMAKSVEVWMTEYKKNPYFYASGAESIKSSLVSVETRDENEQDLKIPKNVRFSNTKTTQFKSFFFNNISGGEDPMFYFITNLNGPDAAIVYVRPEVYDASGLDDQVLYTAFGRMDTYPESTSYEYKTDIKAANWEDPYGFKIFLPDKIFRKGKLYIGLKPQQVVDQSQHSRRKKRQATNTTAPTFDPMASNFSMALVTSGCRTYDESTNQWVDSGCQVLDISTFNETICRCSDPPGTLFATTFYVPPNKIDFHAVWAKFDPENAAVYGTIAALIVIYFIALLYLRKKDKQDVTKWGTRFLCDSENTDVYFYLMTVYTGLRRDGGTQSNVNFIVGGEDCDSGVRVLSDGLSQGFPTGSLKKFLMGTKERLGELTYFRVWHDNSGTGSERSWFLHKVLLDDLQTGTRYTFLCDKWLAVEQDDGMVERIIPVTSHQALTSYDQLISEHARFNATENHLWLSMVIRPQQSTFTRVQRLTCAYALLFLTMITSCMFFKSDEEVRPNQVSIGIIKFSLTTLYVSFISILIATVPIFIVTFIFKKSRPKEPANNQSMTKKTDDKIGFNDVKDEDTSEEENDYSEDCVNFYKEERLPLPHGMVYVGWTILILAILSSAFFVILYSMEFGKTKSEEWLSTFVFSFFESLFVLDPINVIVMAILVAILFRKPLDGECPNVDLDAIKSAAERRQQNSSRMYLTFRMEVLSSSGPPNQTVLESQRKLRQNEVAAQAVFRRLAVYALFVFVVFSIGYINRDARSYNIRRNMDNAIYFTTKQTFGFDSINSAKMFFFWLRNTLLPRLFPVADIRGQAISVLDKQFFSDFSHARVGPAILRQSRMTYSKCSFIIDSHHRCIDEYDFHNEDTNDYCKGWTTPINGSCSPSTTTNAWKHTSSDSIWGIPFEGLRNTYAGGGYLIQFERDLVSSHAVIDELEQSLWIDRRTRAVFVEFTLYNPNVNLFFNGIYLLEFPESAGVVTWVNLQVFRPFQALGAIGTYALLCYFIYIIFFLVSTGRMIYRIHKERCLFFKSTWNNIDLLCTILGFLGVVFWALRYAYANRALDKYYDNKLDFIQFQHIALWDNAFVVVMGVLVFIATIRILQILGYNRRMTQLIAVISGASKDLSGFAIVFGIIYSAYVVSGFLLFGKVSSSYRSIFVAFGSLTNSIIGKNHLDILRGSGGPSLGELYYLTYILIVILIMISMFAVILNLSISVVKQELQAEETVYGLTNVVTDSVKNVVGMFMNIQGSGQNENATNTKSAGKYEYLKSRKPDFDPPNIVNLLQDIFMHYGKDGFGDMDKGQEPLERCVTQTDLTLHVDESNDQSDDEEEKTEAVNEYKDMTIEERNTKKVHLFSGYL</sequence>
<dbReference type="KEGG" id="cvn:111119477"/>
<feature type="chain" id="PRO_5034680608" evidence="16">
    <location>
        <begin position="25"/>
        <end position="3098"/>
    </location>
</feature>
<keyword evidence="12" id="KW-0406">Ion transport</keyword>
<dbReference type="GO" id="GO:0005509">
    <property type="term" value="F:calcium ion binding"/>
    <property type="evidence" value="ECO:0007669"/>
    <property type="project" value="InterPro"/>
</dbReference>
<dbReference type="FunFam" id="2.60.60.20:FF:000022">
    <property type="entry name" value="Uncharacterized protein"/>
    <property type="match status" value="1"/>
</dbReference>
<dbReference type="SMART" id="SM00308">
    <property type="entry name" value="LH2"/>
    <property type="match status" value="1"/>
</dbReference>
<dbReference type="GO" id="GO:0005929">
    <property type="term" value="C:cilium"/>
    <property type="evidence" value="ECO:0007669"/>
    <property type="project" value="UniProtKB-SubCell"/>
</dbReference>
<feature type="transmembrane region" description="Helical" evidence="15">
    <location>
        <begin position="2016"/>
        <end position="2036"/>
    </location>
</feature>
<dbReference type="RefSeq" id="XP_022315381.1">
    <property type="nucleotide sequence ID" value="XM_022459673.1"/>
</dbReference>
<comment type="caution">
    <text evidence="13">Lacks conserved residue(s) required for the propagation of feature annotation.</text>
</comment>
<evidence type="ECO:0000256" key="6">
    <source>
        <dbReference type="ARBA" id="ARBA00022729"/>
    </source>
</evidence>
<dbReference type="InterPro" id="IPR000601">
    <property type="entry name" value="PKD_dom"/>
</dbReference>
<dbReference type="PANTHER" id="PTHR10877">
    <property type="entry name" value="POLYCYSTIN FAMILY MEMBER"/>
    <property type="match status" value="1"/>
</dbReference>
<keyword evidence="12" id="KW-0479">Metal-binding</keyword>
<accession>A0A8B8CLY5</accession>
<dbReference type="PROSITE" id="PS50093">
    <property type="entry name" value="PKD"/>
    <property type="match status" value="1"/>
</dbReference>
<feature type="domain" description="F5/8 type C" evidence="17">
    <location>
        <begin position="10"/>
        <end position="143"/>
    </location>
</feature>
<dbReference type="InterPro" id="IPR013122">
    <property type="entry name" value="PKD1_2_channel"/>
</dbReference>
<evidence type="ECO:0000256" key="14">
    <source>
        <dbReference type="SAM" id="MobiDB-lite"/>
    </source>
</evidence>